<dbReference type="GO" id="GO:0016740">
    <property type="term" value="F:transferase activity"/>
    <property type="evidence" value="ECO:0007669"/>
    <property type="project" value="UniProtKB-KW"/>
</dbReference>
<dbReference type="Gene3D" id="3.90.550.10">
    <property type="entry name" value="Spore Coat Polysaccharide Biosynthesis Protein SpsA, Chain A"/>
    <property type="match status" value="1"/>
</dbReference>
<accession>A0ABR7YYG9</accession>
<keyword evidence="4" id="KW-1185">Reference proteome</keyword>
<evidence type="ECO:0000256" key="1">
    <source>
        <dbReference type="ARBA" id="ARBA00022842"/>
    </source>
</evidence>
<dbReference type="InterPro" id="IPR025877">
    <property type="entry name" value="MobA-like_NTP_Trfase"/>
</dbReference>
<evidence type="ECO:0000313" key="4">
    <source>
        <dbReference type="Proteomes" id="UP000805841"/>
    </source>
</evidence>
<proteinExistence type="predicted"/>
<dbReference type="Pfam" id="PF12804">
    <property type="entry name" value="NTP_transf_3"/>
    <property type="match status" value="1"/>
</dbReference>
<keyword evidence="1" id="KW-0460">Magnesium</keyword>
<dbReference type="EMBL" id="JAAOCA010000005">
    <property type="protein sequence ID" value="MBD1598176.1"/>
    <property type="molecule type" value="Genomic_DNA"/>
</dbReference>
<dbReference type="SUPFAM" id="SSF53448">
    <property type="entry name" value="Nucleotide-diphospho-sugar transferases"/>
    <property type="match status" value="1"/>
</dbReference>
<protein>
    <submittedName>
        <fullName evidence="3">NTP transferase domain-containing protein</fullName>
    </submittedName>
</protein>
<gene>
    <name evidence="3" type="ORF">HAQ05_05595</name>
</gene>
<dbReference type="InterPro" id="IPR029044">
    <property type="entry name" value="Nucleotide-diphossugar_trans"/>
</dbReference>
<keyword evidence="3" id="KW-0808">Transferase</keyword>
<dbReference type="Proteomes" id="UP000805841">
    <property type="component" value="Unassembled WGS sequence"/>
</dbReference>
<evidence type="ECO:0000313" key="3">
    <source>
        <dbReference type="EMBL" id="MBD1598176.1"/>
    </source>
</evidence>
<evidence type="ECO:0000259" key="2">
    <source>
        <dbReference type="Pfam" id="PF12804"/>
    </source>
</evidence>
<feature type="domain" description="MobA-like NTP transferase" evidence="2">
    <location>
        <begin position="2"/>
        <end position="164"/>
    </location>
</feature>
<dbReference type="PANTHER" id="PTHR43777">
    <property type="entry name" value="MOLYBDENUM COFACTOR CYTIDYLYLTRANSFERASE"/>
    <property type="match status" value="1"/>
</dbReference>
<organism evidence="3 4">
    <name type="scientific">Pseudomonas typographi</name>
    <dbReference type="NCBI Taxonomy" id="2715964"/>
    <lineage>
        <taxon>Bacteria</taxon>
        <taxon>Pseudomonadati</taxon>
        <taxon>Pseudomonadota</taxon>
        <taxon>Gammaproteobacteria</taxon>
        <taxon>Pseudomonadales</taxon>
        <taxon>Pseudomonadaceae</taxon>
        <taxon>Pseudomonas</taxon>
    </lineage>
</organism>
<name>A0ABR7YYG9_9PSED</name>
<dbReference type="PANTHER" id="PTHR43777:SF1">
    <property type="entry name" value="MOLYBDENUM COFACTOR CYTIDYLYLTRANSFERASE"/>
    <property type="match status" value="1"/>
</dbReference>
<sequence length="187" mass="19151">MLVLAAGNGSRYRAAAQADIDKLLVPCAGADGSVRPMLEHALLACQGLDAQRLLITRPGKLAVEALAQRHGFDVLVLESPGLGDSLAAGVRERSQADGWLVLLGDMPRLRAATVAAVAGAMAPATIAVATGPQGFGHPVGFGRAWGGVLAGLCGDQGARRLFRADVLVPVPVSDEGIYLDVDVPISA</sequence>
<comment type="caution">
    <text evidence="3">The sequence shown here is derived from an EMBL/GenBank/DDBJ whole genome shotgun (WGS) entry which is preliminary data.</text>
</comment>
<reference evidence="3 4" key="1">
    <citation type="journal article" date="2020" name="Insects">
        <title>Bacteria Belonging to Pseudomonas typographi sp. nov. from the Bark Beetle Ips typographus Have Genomic Potential to Aid in the Host Ecology.</title>
        <authorList>
            <person name="Peral-Aranega E."/>
            <person name="Saati-Santamaria Z."/>
            <person name="Kolarik M."/>
            <person name="Rivas R."/>
            <person name="Garcia-Fraile P."/>
        </authorList>
    </citation>
    <scope>NUCLEOTIDE SEQUENCE [LARGE SCALE GENOMIC DNA]</scope>
    <source>
        <strain evidence="3 4">CA3A</strain>
    </source>
</reference>